<gene>
    <name evidence="1" type="ORF">EZS27_016608</name>
</gene>
<name>A0A5J4RNM4_9ZZZZ</name>
<dbReference type="EMBL" id="SNRY01000925">
    <property type="protein sequence ID" value="KAA6335122.1"/>
    <property type="molecule type" value="Genomic_DNA"/>
</dbReference>
<proteinExistence type="predicted"/>
<accession>A0A5J4RNM4</accession>
<dbReference type="InterPro" id="IPR029045">
    <property type="entry name" value="ClpP/crotonase-like_dom_sf"/>
</dbReference>
<reference evidence="1" key="1">
    <citation type="submission" date="2019-03" db="EMBL/GenBank/DDBJ databases">
        <title>Single cell metagenomics reveals metabolic interactions within the superorganism composed of flagellate Streblomastix strix and complex community of Bacteroidetes bacteria on its surface.</title>
        <authorList>
            <person name="Treitli S.C."/>
            <person name="Kolisko M."/>
            <person name="Husnik F."/>
            <person name="Keeling P."/>
            <person name="Hampl V."/>
        </authorList>
    </citation>
    <scope>NUCLEOTIDE SEQUENCE</scope>
    <source>
        <strain evidence="1">STM</strain>
    </source>
</reference>
<sequence>MGSWGEILSEAESSSDPIGYLDEKRKKILSSINDYTGRNVISYYSGWLTKPSVGGLDINDSDKNAFMQAVYRMDKSKGLDLILHTPGGGVAATESIVEYLHAIFNGDIRAIVPQLAMSAGTMIALSCQSVVMGKHSNLGPVDPQYRGVSCYDALEEFETAKKEVAENLSSLGLWHVIISKYTPTFLISCKHAIEWSEKFTTDWINYNQKIDPKNSKN</sequence>
<dbReference type="AlphaFoldDB" id="A0A5J4RNM4"/>
<protein>
    <recommendedName>
        <fullName evidence="2">Serine protease</fullName>
    </recommendedName>
</protein>
<evidence type="ECO:0008006" key="2">
    <source>
        <dbReference type="Google" id="ProtNLM"/>
    </source>
</evidence>
<dbReference type="PANTHER" id="PTHR35984">
    <property type="entry name" value="PERIPLASMIC SERINE PROTEASE"/>
    <property type="match status" value="1"/>
</dbReference>
<dbReference type="PANTHER" id="PTHR35984:SF1">
    <property type="entry name" value="PERIPLASMIC SERINE PROTEASE"/>
    <property type="match status" value="1"/>
</dbReference>
<comment type="caution">
    <text evidence="1">The sequence shown here is derived from an EMBL/GenBank/DDBJ whole genome shotgun (WGS) entry which is preliminary data.</text>
</comment>
<dbReference type="Pfam" id="PF01972">
    <property type="entry name" value="SDH_protease"/>
    <property type="match status" value="1"/>
</dbReference>
<evidence type="ECO:0000313" key="1">
    <source>
        <dbReference type="EMBL" id="KAA6335122.1"/>
    </source>
</evidence>
<dbReference type="GO" id="GO:0016020">
    <property type="term" value="C:membrane"/>
    <property type="evidence" value="ECO:0007669"/>
    <property type="project" value="InterPro"/>
</dbReference>
<dbReference type="SUPFAM" id="SSF52096">
    <property type="entry name" value="ClpP/crotonase"/>
    <property type="match status" value="1"/>
</dbReference>
<dbReference type="InterPro" id="IPR002825">
    <property type="entry name" value="Pept_S49_ser-pept_pro"/>
</dbReference>
<feature type="non-terminal residue" evidence="1">
    <location>
        <position position="217"/>
    </location>
</feature>
<organism evidence="1">
    <name type="scientific">termite gut metagenome</name>
    <dbReference type="NCBI Taxonomy" id="433724"/>
    <lineage>
        <taxon>unclassified sequences</taxon>
        <taxon>metagenomes</taxon>
        <taxon>organismal metagenomes</taxon>
    </lineage>
</organism>
<dbReference type="Gene3D" id="3.90.226.10">
    <property type="entry name" value="2-enoyl-CoA Hydratase, Chain A, domain 1"/>
    <property type="match status" value="1"/>
</dbReference>